<protein>
    <recommendedName>
        <fullName evidence="2">histidine kinase</fullName>
        <ecNumber evidence="2">2.7.13.3</ecNumber>
    </recommendedName>
</protein>
<dbReference type="EC" id="2.7.13.3" evidence="2"/>
<dbReference type="Gene3D" id="3.30.450.20">
    <property type="entry name" value="PAS domain"/>
    <property type="match status" value="2"/>
</dbReference>
<keyword evidence="3" id="KW-0597">Phosphoprotein</keyword>
<dbReference type="PANTHER" id="PTHR43304">
    <property type="entry name" value="PHYTOCHROME-LIKE PROTEIN CPH1"/>
    <property type="match status" value="1"/>
</dbReference>
<evidence type="ECO:0000256" key="4">
    <source>
        <dbReference type="ARBA" id="ARBA00022679"/>
    </source>
</evidence>
<keyword evidence="4" id="KW-0808">Transferase</keyword>
<dbReference type="SMART" id="SM00086">
    <property type="entry name" value="PAC"/>
    <property type="match status" value="2"/>
</dbReference>
<dbReference type="Pfam" id="PF00512">
    <property type="entry name" value="HisKA"/>
    <property type="match status" value="1"/>
</dbReference>
<dbReference type="Proteomes" id="UP000658258">
    <property type="component" value="Unassembled WGS sequence"/>
</dbReference>
<dbReference type="InterPro" id="IPR036890">
    <property type="entry name" value="HATPase_C_sf"/>
</dbReference>
<dbReference type="SUPFAM" id="SSF55785">
    <property type="entry name" value="PYP-like sensor domain (PAS domain)"/>
    <property type="match status" value="2"/>
</dbReference>
<gene>
    <name evidence="9" type="ORF">GCM10011340_15350</name>
</gene>
<keyword evidence="5" id="KW-0418">Kinase</keyword>
<dbReference type="InterPro" id="IPR005467">
    <property type="entry name" value="His_kinase_dom"/>
</dbReference>
<name>A0ABQ3I918_9BACT</name>
<dbReference type="Pfam" id="PF02518">
    <property type="entry name" value="HATPase_c"/>
    <property type="match status" value="1"/>
</dbReference>
<sequence>MATDDFMNKIAPSVVEELPNNLLIVNTEGEIVFANHRIESTFGYKPSELRGKKASMLVPGYFTSMNAEKRVEYYKNPTPYTVGNGVPAVGLRKSGEEFPMEIGLSPFQTEQGTFVSVIILDITERHKTEAELVKKNELLGLAEELTQVGHWQWDTVTNEVIWSDNLYTLFHQSREEDLTYATYFSYVYEEDKEYVTEQVERIIRDKKFYDFFHRIKTGQGQIKIIHLVGKVFTNARGEVIEMIGTCQDVTKQKADEKKLAEFNQQLLDKNKELENFAYVAGHDLKEPLRTMSSVCNLLQKKYGGSFNEEGETLIDLMNSSVNRMSKLISDLLDYSQIGIDRTLVTADCQELVEAVTNDLSLAIKEAQAKIIIGKLPVIQCYRTELRLLFQNLISNALKFHKADIPPTIEISAQLVDTFWKFGVKDNGIGIDKESKTNIFKIFHRLHSYDDYQGTGIGLAHCQKIAELHGGTIWVESELEKGSTFFFTIPL</sequence>
<dbReference type="SUPFAM" id="SSF47384">
    <property type="entry name" value="Homodimeric domain of signal transducing histidine kinase"/>
    <property type="match status" value="1"/>
</dbReference>
<dbReference type="Gene3D" id="1.10.287.130">
    <property type="match status" value="1"/>
</dbReference>
<dbReference type="Gene3D" id="2.10.70.100">
    <property type="match status" value="1"/>
</dbReference>
<dbReference type="Pfam" id="PF08447">
    <property type="entry name" value="PAS_3"/>
    <property type="match status" value="1"/>
</dbReference>
<dbReference type="SMART" id="SM00388">
    <property type="entry name" value="HisKA"/>
    <property type="match status" value="1"/>
</dbReference>
<feature type="domain" description="PAC" evidence="8">
    <location>
        <begin position="209"/>
        <end position="261"/>
    </location>
</feature>
<dbReference type="PRINTS" id="PR00344">
    <property type="entry name" value="BCTRLSENSOR"/>
</dbReference>
<dbReference type="SUPFAM" id="SSF55874">
    <property type="entry name" value="ATPase domain of HSP90 chaperone/DNA topoisomerase II/histidine kinase"/>
    <property type="match status" value="1"/>
</dbReference>
<organism evidence="9 10">
    <name type="scientific">Roseivirga thermotolerans</name>
    <dbReference type="NCBI Taxonomy" id="1758176"/>
    <lineage>
        <taxon>Bacteria</taxon>
        <taxon>Pseudomonadati</taxon>
        <taxon>Bacteroidota</taxon>
        <taxon>Cytophagia</taxon>
        <taxon>Cytophagales</taxon>
        <taxon>Roseivirgaceae</taxon>
        <taxon>Roseivirga</taxon>
    </lineage>
</organism>
<dbReference type="CDD" id="cd00082">
    <property type="entry name" value="HisKA"/>
    <property type="match status" value="1"/>
</dbReference>
<evidence type="ECO:0000256" key="2">
    <source>
        <dbReference type="ARBA" id="ARBA00012438"/>
    </source>
</evidence>
<evidence type="ECO:0000256" key="5">
    <source>
        <dbReference type="ARBA" id="ARBA00022777"/>
    </source>
</evidence>
<dbReference type="InterPro" id="IPR035965">
    <property type="entry name" value="PAS-like_dom_sf"/>
</dbReference>
<comment type="catalytic activity">
    <reaction evidence="1">
        <text>ATP + protein L-histidine = ADP + protein N-phospho-L-histidine.</text>
        <dbReference type="EC" id="2.7.13.3"/>
    </reaction>
</comment>
<dbReference type="InterPro" id="IPR013655">
    <property type="entry name" value="PAS_fold_3"/>
</dbReference>
<keyword evidence="10" id="KW-1185">Reference proteome</keyword>
<dbReference type="SMART" id="SM00387">
    <property type="entry name" value="HATPase_c"/>
    <property type="match status" value="1"/>
</dbReference>
<dbReference type="InterPro" id="IPR004358">
    <property type="entry name" value="Sig_transdc_His_kin-like_C"/>
</dbReference>
<dbReference type="InterPro" id="IPR003661">
    <property type="entry name" value="HisK_dim/P_dom"/>
</dbReference>
<comment type="caution">
    <text evidence="9">The sequence shown here is derived from an EMBL/GenBank/DDBJ whole genome shotgun (WGS) entry which is preliminary data.</text>
</comment>
<evidence type="ECO:0000256" key="1">
    <source>
        <dbReference type="ARBA" id="ARBA00000085"/>
    </source>
</evidence>
<evidence type="ECO:0000259" key="7">
    <source>
        <dbReference type="PROSITE" id="PS50112"/>
    </source>
</evidence>
<evidence type="ECO:0000259" key="6">
    <source>
        <dbReference type="PROSITE" id="PS50109"/>
    </source>
</evidence>
<dbReference type="Gene3D" id="3.30.565.10">
    <property type="entry name" value="Histidine kinase-like ATPase, C-terminal domain"/>
    <property type="match status" value="1"/>
</dbReference>
<dbReference type="InterPro" id="IPR000700">
    <property type="entry name" value="PAS-assoc_C"/>
</dbReference>
<dbReference type="PROSITE" id="PS50109">
    <property type="entry name" value="HIS_KIN"/>
    <property type="match status" value="1"/>
</dbReference>
<feature type="domain" description="Histidine kinase" evidence="6">
    <location>
        <begin position="279"/>
        <end position="490"/>
    </location>
</feature>
<evidence type="ECO:0000313" key="10">
    <source>
        <dbReference type="Proteomes" id="UP000658258"/>
    </source>
</evidence>
<dbReference type="PROSITE" id="PS50113">
    <property type="entry name" value="PAC"/>
    <property type="match status" value="2"/>
</dbReference>
<dbReference type="Pfam" id="PF13426">
    <property type="entry name" value="PAS_9"/>
    <property type="match status" value="1"/>
</dbReference>
<dbReference type="InterPro" id="IPR003594">
    <property type="entry name" value="HATPase_dom"/>
</dbReference>
<evidence type="ECO:0000259" key="8">
    <source>
        <dbReference type="PROSITE" id="PS50113"/>
    </source>
</evidence>
<evidence type="ECO:0000313" key="9">
    <source>
        <dbReference type="EMBL" id="GHE61325.1"/>
    </source>
</evidence>
<dbReference type="InterPro" id="IPR000014">
    <property type="entry name" value="PAS"/>
</dbReference>
<feature type="domain" description="PAC" evidence="8">
    <location>
        <begin position="84"/>
        <end position="134"/>
    </location>
</feature>
<evidence type="ECO:0000256" key="3">
    <source>
        <dbReference type="ARBA" id="ARBA00022553"/>
    </source>
</evidence>
<dbReference type="SMART" id="SM00091">
    <property type="entry name" value="PAS"/>
    <property type="match status" value="2"/>
</dbReference>
<dbReference type="PROSITE" id="PS50112">
    <property type="entry name" value="PAS"/>
    <property type="match status" value="1"/>
</dbReference>
<dbReference type="InterPro" id="IPR036097">
    <property type="entry name" value="HisK_dim/P_sf"/>
</dbReference>
<dbReference type="EMBL" id="BNAG01000002">
    <property type="protein sequence ID" value="GHE61325.1"/>
    <property type="molecule type" value="Genomic_DNA"/>
</dbReference>
<dbReference type="CDD" id="cd00130">
    <property type="entry name" value="PAS"/>
    <property type="match status" value="1"/>
</dbReference>
<dbReference type="InterPro" id="IPR001610">
    <property type="entry name" value="PAC"/>
</dbReference>
<feature type="domain" description="PAS" evidence="7">
    <location>
        <begin position="14"/>
        <end position="52"/>
    </location>
</feature>
<dbReference type="PANTHER" id="PTHR43304:SF1">
    <property type="entry name" value="PAC DOMAIN-CONTAINING PROTEIN"/>
    <property type="match status" value="1"/>
</dbReference>
<accession>A0ABQ3I918</accession>
<dbReference type="NCBIfam" id="TIGR00229">
    <property type="entry name" value="sensory_box"/>
    <property type="match status" value="1"/>
</dbReference>
<proteinExistence type="predicted"/>
<reference evidence="10" key="1">
    <citation type="journal article" date="2019" name="Int. J. Syst. Evol. Microbiol.">
        <title>The Global Catalogue of Microorganisms (GCM) 10K type strain sequencing project: providing services to taxonomists for standard genome sequencing and annotation.</title>
        <authorList>
            <consortium name="The Broad Institute Genomics Platform"/>
            <consortium name="The Broad Institute Genome Sequencing Center for Infectious Disease"/>
            <person name="Wu L."/>
            <person name="Ma J."/>
        </authorList>
    </citation>
    <scope>NUCLEOTIDE SEQUENCE [LARGE SCALE GENOMIC DNA]</scope>
    <source>
        <strain evidence="10">CGMCC 1.15111</strain>
    </source>
</reference>
<dbReference type="InterPro" id="IPR052162">
    <property type="entry name" value="Sensor_kinase/Photoreceptor"/>
</dbReference>
<dbReference type="RefSeq" id="WP_189629647.1">
    <property type="nucleotide sequence ID" value="NZ_BNAG01000002.1"/>
</dbReference>